<keyword evidence="2" id="KW-1185">Reference proteome</keyword>
<comment type="caution">
    <text evidence="1">The sequence shown here is derived from an EMBL/GenBank/DDBJ whole genome shotgun (WGS) entry which is preliminary data.</text>
</comment>
<evidence type="ECO:0000313" key="1">
    <source>
        <dbReference type="EMBL" id="KAH7909243.1"/>
    </source>
</evidence>
<organism evidence="1 2">
    <name type="scientific">Hygrophoropsis aurantiaca</name>
    <dbReference type="NCBI Taxonomy" id="72124"/>
    <lineage>
        <taxon>Eukaryota</taxon>
        <taxon>Fungi</taxon>
        <taxon>Dikarya</taxon>
        <taxon>Basidiomycota</taxon>
        <taxon>Agaricomycotina</taxon>
        <taxon>Agaricomycetes</taxon>
        <taxon>Agaricomycetidae</taxon>
        <taxon>Boletales</taxon>
        <taxon>Coniophorineae</taxon>
        <taxon>Hygrophoropsidaceae</taxon>
        <taxon>Hygrophoropsis</taxon>
    </lineage>
</organism>
<evidence type="ECO:0000313" key="2">
    <source>
        <dbReference type="Proteomes" id="UP000790377"/>
    </source>
</evidence>
<dbReference type="EMBL" id="MU267771">
    <property type="protein sequence ID" value="KAH7909243.1"/>
    <property type="molecule type" value="Genomic_DNA"/>
</dbReference>
<reference evidence="1" key="1">
    <citation type="journal article" date="2021" name="New Phytol.">
        <title>Evolutionary innovations through gain and loss of genes in the ectomycorrhizal Boletales.</title>
        <authorList>
            <person name="Wu G."/>
            <person name="Miyauchi S."/>
            <person name="Morin E."/>
            <person name="Kuo A."/>
            <person name="Drula E."/>
            <person name="Varga T."/>
            <person name="Kohler A."/>
            <person name="Feng B."/>
            <person name="Cao Y."/>
            <person name="Lipzen A."/>
            <person name="Daum C."/>
            <person name="Hundley H."/>
            <person name="Pangilinan J."/>
            <person name="Johnson J."/>
            <person name="Barry K."/>
            <person name="LaButti K."/>
            <person name="Ng V."/>
            <person name="Ahrendt S."/>
            <person name="Min B."/>
            <person name="Choi I.G."/>
            <person name="Park H."/>
            <person name="Plett J.M."/>
            <person name="Magnuson J."/>
            <person name="Spatafora J.W."/>
            <person name="Nagy L.G."/>
            <person name="Henrissat B."/>
            <person name="Grigoriev I.V."/>
            <person name="Yang Z.L."/>
            <person name="Xu J."/>
            <person name="Martin F.M."/>
        </authorList>
    </citation>
    <scope>NUCLEOTIDE SEQUENCE</scope>
    <source>
        <strain evidence="1">ATCC 28755</strain>
    </source>
</reference>
<proteinExistence type="predicted"/>
<gene>
    <name evidence="1" type="ORF">BJ138DRAFT_1067422</name>
</gene>
<sequence length="350" mass="38290">MTLRVAVVQFAPKLGQVQANIAKARELCQRITPRSVDIVCLPEMIFTGYIFPDSASISQHLEHPILGPTSRFCAELARKLHCYVAAGYPERLGPHETDPATNNHNPSPQIMTGADGSASQTRFGANSAVMYGPTGERLVNYRKSNLFKNDIPWAIPGTGFSTLLLPSPMGRTTLAICNDLNVQSPATWESLESGPYELAQHCKSEGTQILVLLNAWLHPDGSGDPDSDEEQESVSSRKDSPGDIGDDLDPEWKTLNYWAMRLRPLWAKEEHHVEDGSESSPNNNPSPEHTFVIICNRFGDELGRTFAGSSALLSLHRGSGRPRLLHAMGQREEGVGIWTVGIPSLVVNSS</sequence>
<name>A0ACB8A845_9AGAM</name>
<keyword evidence="1" id="KW-0378">Hydrolase</keyword>
<protein>
    <submittedName>
        <fullName evidence="1">Carbon-nitrogen hydrolase</fullName>
    </submittedName>
</protein>
<dbReference type="Proteomes" id="UP000790377">
    <property type="component" value="Unassembled WGS sequence"/>
</dbReference>
<accession>A0ACB8A845</accession>